<name>A0A409WW08_PSICY</name>
<comment type="caution">
    <text evidence="1">The sequence shown here is derived from an EMBL/GenBank/DDBJ whole genome shotgun (WGS) entry which is preliminary data.</text>
</comment>
<dbReference type="EMBL" id="NHYD01003105">
    <property type="protein sequence ID" value="PPQ82714.1"/>
    <property type="molecule type" value="Genomic_DNA"/>
</dbReference>
<proteinExistence type="predicted"/>
<keyword evidence="2" id="KW-1185">Reference proteome</keyword>
<sequence>MKKKDIACVASDSASVWKRESISGMDLPDEDSDEAQFHPTAFQTSCTLFLFFLVNKHSIVSSKTPTHLCAVQPSATSSTPHATTTARIPSIRLITATPSASGFSSTSSDASASCARAVEESWDAVGPGPSSPVHGHSTSVIAPKTAAAAAIGDTSISSVTTHKKLVPGKSKLSILSIGMGFGFMLDRKSEERAKDLLDVVRCIRLSESGLVKDTLCIYRRDCAGEEVEGGAGKLGTVWVRVREGRLLNFGMLFNPMYTVPASAFTFSPSSSFTFTSNPNAYIPSSITMATATGPPASSNIVPMPTEENEENMEAEQRSVVSQPEHAGTVGHVRGRARWARLGGMLALLEALGSGEDINARGQGQGSIALRASKSVRSLGRIGSLAQLKIIPASTPDFGVVHGADVGKEEGEIDKEKQEGKRW</sequence>
<reference evidence="1 2" key="1">
    <citation type="journal article" date="2018" name="Evol. Lett.">
        <title>Horizontal gene cluster transfer increased hallucinogenic mushroom diversity.</title>
        <authorList>
            <person name="Reynolds H.T."/>
            <person name="Vijayakumar V."/>
            <person name="Gluck-Thaler E."/>
            <person name="Korotkin H.B."/>
            <person name="Matheny P.B."/>
            <person name="Slot J.C."/>
        </authorList>
    </citation>
    <scope>NUCLEOTIDE SEQUENCE [LARGE SCALE GENOMIC DNA]</scope>
    <source>
        <strain evidence="1 2">2631</strain>
    </source>
</reference>
<accession>A0A409WW08</accession>
<dbReference type="AlphaFoldDB" id="A0A409WW08"/>
<dbReference type="InParanoid" id="A0A409WW08"/>
<evidence type="ECO:0000313" key="1">
    <source>
        <dbReference type="EMBL" id="PPQ82714.1"/>
    </source>
</evidence>
<protein>
    <submittedName>
        <fullName evidence="1">Uncharacterized protein</fullName>
    </submittedName>
</protein>
<gene>
    <name evidence="1" type="ORF">CVT25_009440</name>
</gene>
<dbReference type="Proteomes" id="UP000283269">
    <property type="component" value="Unassembled WGS sequence"/>
</dbReference>
<evidence type="ECO:0000313" key="2">
    <source>
        <dbReference type="Proteomes" id="UP000283269"/>
    </source>
</evidence>
<dbReference type="STRING" id="93625.A0A409WW08"/>
<organism evidence="1 2">
    <name type="scientific">Psilocybe cyanescens</name>
    <dbReference type="NCBI Taxonomy" id="93625"/>
    <lineage>
        <taxon>Eukaryota</taxon>
        <taxon>Fungi</taxon>
        <taxon>Dikarya</taxon>
        <taxon>Basidiomycota</taxon>
        <taxon>Agaricomycotina</taxon>
        <taxon>Agaricomycetes</taxon>
        <taxon>Agaricomycetidae</taxon>
        <taxon>Agaricales</taxon>
        <taxon>Agaricineae</taxon>
        <taxon>Strophariaceae</taxon>
        <taxon>Psilocybe</taxon>
    </lineage>
</organism>